<evidence type="ECO:0000259" key="14">
    <source>
        <dbReference type="SMART" id="SM00560"/>
    </source>
</evidence>
<evidence type="ECO:0000256" key="9">
    <source>
        <dbReference type="ARBA" id="ARBA00023157"/>
    </source>
</evidence>
<dbReference type="Gene3D" id="2.60.120.260">
    <property type="entry name" value="Galactose-binding domain-like"/>
    <property type="match status" value="1"/>
</dbReference>
<dbReference type="Gene3D" id="3.20.20.80">
    <property type="entry name" value="Glycosidases"/>
    <property type="match status" value="1"/>
</dbReference>
<dbReference type="GO" id="GO:0030246">
    <property type="term" value="F:carbohydrate binding"/>
    <property type="evidence" value="ECO:0007669"/>
    <property type="project" value="InterPro"/>
</dbReference>
<feature type="domain" description="LamG-like jellyroll fold" evidence="14">
    <location>
        <begin position="626"/>
        <end position="760"/>
    </location>
</feature>
<dbReference type="InterPro" id="IPR006102">
    <property type="entry name" value="Ig-like_GH2"/>
</dbReference>
<dbReference type="RefSeq" id="WP_121961959.1">
    <property type="nucleotide sequence ID" value="NZ_VOHW01000015.1"/>
</dbReference>
<dbReference type="GO" id="GO:0005990">
    <property type="term" value="P:lactose catabolic process"/>
    <property type="evidence" value="ECO:0007669"/>
    <property type="project" value="TreeGrafter"/>
</dbReference>
<dbReference type="Pfam" id="PF16353">
    <property type="entry name" value="LacZ_4"/>
    <property type="match status" value="1"/>
</dbReference>
<dbReference type="Pfam" id="PF02836">
    <property type="entry name" value="Glyco_hydro_2_C"/>
    <property type="match status" value="1"/>
</dbReference>
<dbReference type="InterPro" id="IPR036156">
    <property type="entry name" value="Beta-gal/glucu_dom_sf"/>
</dbReference>
<dbReference type="SUPFAM" id="SSF49899">
    <property type="entry name" value="Concanavalin A-like lectins/glucanases"/>
    <property type="match status" value="1"/>
</dbReference>
<dbReference type="InterPro" id="IPR023232">
    <property type="entry name" value="Glyco_hydro_2_AS"/>
</dbReference>
<accession>A0A5C6KAD5</accession>
<keyword evidence="6 13" id="KW-0732">Signal</keyword>
<dbReference type="InterPro" id="IPR008979">
    <property type="entry name" value="Galactose-bd-like_sf"/>
</dbReference>
<dbReference type="PROSITE" id="PS00719">
    <property type="entry name" value="GLYCOSYL_HYDROL_F2_1"/>
    <property type="match status" value="1"/>
</dbReference>
<dbReference type="InterPro" id="IPR006104">
    <property type="entry name" value="Glyco_hydro_2_N"/>
</dbReference>
<organism evidence="16 17">
    <name type="scientific">Parabacteroides distasonis</name>
    <dbReference type="NCBI Taxonomy" id="823"/>
    <lineage>
        <taxon>Bacteria</taxon>
        <taxon>Pseudomonadati</taxon>
        <taxon>Bacteroidota</taxon>
        <taxon>Bacteroidia</taxon>
        <taxon>Bacteroidales</taxon>
        <taxon>Tannerellaceae</taxon>
        <taxon>Parabacteroides</taxon>
    </lineage>
</organism>
<dbReference type="AlphaFoldDB" id="A0A5C6KAD5"/>
<dbReference type="PANTHER" id="PTHR46323">
    <property type="entry name" value="BETA-GALACTOSIDASE"/>
    <property type="match status" value="1"/>
</dbReference>
<comment type="catalytic activity">
    <reaction evidence="1 12">
        <text>Hydrolysis of terminal non-reducing beta-D-galactose residues in beta-D-galactosides.</text>
        <dbReference type="EC" id="3.2.1.23"/>
    </reaction>
</comment>
<dbReference type="GO" id="GO:0009341">
    <property type="term" value="C:beta-galactosidase complex"/>
    <property type="evidence" value="ECO:0007669"/>
    <property type="project" value="InterPro"/>
</dbReference>
<evidence type="ECO:0000256" key="5">
    <source>
        <dbReference type="ARBA" id="ARBA00012756"/>
    </source>
</evidence>
<dbReference type="SUPFAM" id="SSF49303">
    <property type="entry name" value="beta-Galactosidase/glucuronidase domain"/>
    <property type="match status" value="2"/>
</dbReference>
<dbReference type="InterPro" id="IPR013783">
    <property type="entry name" value="Ig-like_fold"/>
</dbReference>
<dbReference type="Pfam" id="PF02837">
    <property type="entry name" value="Glyco_hydro_2_N"/>
    <property type="match status" value="1"/>
</dbReference>
<dbReference type="InterPro" id="IPR013320">
    <property type="entry name" value="ConA-like_dom_sf"/>
</dbReference>
<dbReference type="InterPro" id="IPR032312">
    <property type="entry name" value="LacZ_4"/>
</dbReference>
<reference evidence="16 17" key="1">
    <citation type="submission" date="2019-07" db="EMBL/GenBank/DDBJ databases">
        <title>Genome sequencing of Parabacteroides distasonis iSURF_7.</title>
        <authorList>
            <person name="Degefu H.N."/>
            <person name="Ruoff K.L."/>
            <person name="Price C.E."/>
            <person name="Valls R.A."/>
            <person name="O'Toole G.A."/>
        </authorList>
    </citation>
    <scope>NUCLEOTIDE SEQUENCE [LARGE SCALE GENOMIC DNA]</scope>
    <source>
        <strain evidence="16 17">CFPLTA003_1B</strain>
    </source>
</reference>
<feature type="signal peptide" evidence="13">
    <location>
        <begin position="1"/>
        <end position="20"/>
    </location>
</feature>
<evidence type="ECO:0000256" key="4">
    <source>
        <dbReference type="ARBA" id="ARBA00011245"/>
    </source>
</evidence>
<dbReference type="PRINTS" id="PR00132">
    <property type="entry name" value="GLHYDRLASE2"/>
</dbReference>
<dbReference type="InterPro" id="IPR014718">
    <property type="entry name" value="GH-type_carb-bd"/>
</dbReference>
<evidence type="ECO:0000256" key="10">
    <source>
        <dbReference type="ARBA" id="ARBA00023295"/>
    </source>
</evidence>
<keyword evidence="9" id="KW-1015">Disulfide bond</keyword>
<evidence type="ECO:0000256" key="13">
    <source>
        <dbReference type="SAM" id="SignalP"/>
    </source>
</evidence>
<keyword evidence="8" id="KW-0106">Calcium</keyword>
<dbReference type="PANTHER" id="PTHR46323:SF2">
    <property type="entry name" value="BETA-GALACTOSIDASE"/>
    <property type="match status" value="1"/>
</dbReference>
<dbReference type="SMART" id="SM00560">
    <property type="entry name" value="LamGL"/>
    <property type="match status" value="1"/>
</dbReference>
<evidence type="ECO:0000256" key="6">
    <source>
        <dbReference type="ARBA" id="ARBA00022729"/>
    </source>
</evidence>
<dbReference type="InterPro" id="IPR006558">
    <property type="entry name" value="LamG-like"/>
</dbReference>
<dbReference type="InterPro" id="IPR017853">
    <property type="entry name" value="GH"/>
</dbReference>
<keyword evidence="10 12" id="KW-0326">Glycosidase</keyword>
<evidence type="ECO:0000256" key="7">
    <source>
        <dbReference type="ARBA" id="ARBA00022801"/>
    </source>
</evidence>
<dbReference type="PROSITE" id="PS00608">
    <property type="entry name" value="GLYCOSYL_HYDROL_F2_2"/>
    <property type="match status" value="1"/>
</dbReference>
<dbReference type="SUPFAM" id="SSF74650">
    <property type="entry name" value="Galactose mutarotase-like"/>
    <property type="match status" value="1"/>
</dbReference>
<evidence type="ECO:0000256" key="12">
    <source>
        <dbReference type="RuleBase" id="RU361154"/>
    </source>
</evidence>
<protein>
    <recommendedName>
        <fullName evidence="5 12">Beta-galactosidase</fullName>
        <ecNumber evidence="5 12">3.2.1.23</ecNumber>
    </recommendedName>
    <alternativeName>
        <fullName evidence="11 12">Lactase</fullName>
    </alternativeName>
</protein>
<evidence type="ECO:0000313" key="17">
    <source>
        <dbReference type="Proteomes" id="UP000315827"/>
    </source>
</evidence>
<dbReference type="SUPFAM" id="SSF51445">
    <property type="entry name" value="(Trans)glycosidases"/>
    <property type="match status" value="1"/>
</dbReference>
<comment type="cofactor">
    <cofactor evidence="2">
        <name>Ca(2+)</name>
        <dbReference type="ChEBI" id="CHEBI:29108"/>
    </cofactor>
</comment>
<dbReference type="Pfam" id="PF00703">
    <property type="entry name" value="Glyco_hydro_2"/>
    <property type="match status" value="1"/>
</dbReference>
<dbReference type="Gene3D" id="2.70.98.10">
    <property type="match status" value="1"/>
</dbReference>
<gene>
    <name evidence="16" type="ORF">FSA05_18835</name>
</gene>
<evidence type="ECO:0000256" key="1">
    <source>
        <dbReference type="ARBA" id="ARBA00001412"/>
    </source>
</evidence>
<dbReference type="Pfam" id="PF02929">
    <property type="entry name" value="Bgal_small_N"/>
    <property type="match status" value="1"/>
</dbReference>
<sequence length="1250" mass="143776">MRKSVIVGCCLLAASCFLSAQQKKYLDHLSDYIENTSVFGWNQEEGRAYHIPEKHISLNGDWKFFFSDTPEGIPSDFYKENFNDKAWSLIPVPSNWEMQGYGDKLFRNVHAPFKANPPFVPKEYNPTGAYRKTFTLPASWENDQVFLRLEKVASASFVWVNGQAIGYNEGAQEPAEYNITKYLKPGKNTVAIHVLKYSDGYYLEGQDYWRLAGIFDDVWLYATPSVRLFDWYVVTDLDDTYTDADLKLQVDIKKYTEEVSIDYRLKVQLWDDRKELVTELNSDPFKIESIGKKRLDLSRLIKNPKKWTSETPYLYTLKMSLLTMDGAEHDAIETRMGFKETEIRGEAFYLNGVLLKVNAQNSHMQHPEMGHAMTEDIIRKDFEILKQFNFNAVRTSHYPPVNKYLELADEYGLFVIDEAGVEAHATEFVSKKPEFTEMYKERVRQMVLRDRNHPSILFWSAGNESGEGFNIGEVVKEGRKYDYTRYWMYGGNAFAHPAEEIIGPRYPTPIELEMQVGICPDSSDIRPSFMDEYLSVAGNGGGGLDDYWRVIYAHPRTMGGAIWDFVSPGLTEPVRLLNDKSPYQTPAYIMGNARLVKESKGNVLDLNGHDQWVEVYRQSNVEITGDQLTLTCDVYPRKLISSCGSFITKGSYQFGLQQQGEDSLDFYLYTDKRHILRVKLPVDWENNWHQLSGVYDGKAMAVYIDQKKVGEQAVSGTIKNFPFPVNIGRNAEIHGQETDVYICDAQMDNVGIFTTAFTPDQSCSSEQAALWLDFETETTLGSFFSYGIGARTYGSIWPDRTVQPEMWQMKKSVQPISISWLDAGNGWIEVWNRSHFLNSSYYRTKWFLEADGTVLDEGELDLRVAPLSKAKVQIPFKKPVIQAGAEYRITFSSTLRNKECWAPAGFEVAWDQLELPWHREKEVETVSISPVSLEQEKGQILISGTDFKYVFDKKQGTLISMIYKNSEMLKEPLKMNVWRAPLANEQDQWNSRNARSYSWKEGYGQQIAAEYYSTGIDKLNHYPISVDAQLIEGKALIRVREICLTGNSAVEKKDLYIWGAQSNGFENMYTYMIAGDGQIVLQHTLLPQGKLPLWLPRVGMTLTLDERLNQVEWYGRGPQENYPDRKTGYKIGIYRSTVDDMYEPYLIPQDYGLRTDNRWVRMTDEQGLGLEFSMNKFFNFNAYPYSTDNLTKAMYTYQLQKQDGITFNLDYATTGVGCTARAVFDSYKVYPGAYEREIRIKPIDLRKQPH</sequence>
<feature type="domain" description="Beta galactosidase small chain/" evidence="15">
    <location>
        <begin position="941"/>
        <end position="1241"/>
    </location>
</feature>
<feature type="chain" id="PRO_5023107857" description="Beta-galactosidase" evidence="13">
    <location>
        <begin position="21"/>
        <end position="1250"/>
    </location>
</feature>
<keyword evidence="7 12" id="KW-0378">Hydrolase</keyword>
<dbReference type="EC" id="3.2.1.23" evidence="5 12"/>
<dbReference type="Pfam" id="PF13385">
    <property type="entry name" value="Laminin_G_3"/>
    <property type="match status" value="1"/>
</dbReference>
<dbReference type="Gene3D" id="2.60.120.200">
    <property type="match status" value="1"/>
</dbReference>
<dbReference type="InterPro" id="IPR023230">
    <property type="entry name" value="Glyco_hydro_2_CS"/>
</dbReference>
<evidence type="ECO:0000259" key="15">
    <source>
        <dbReference type="SMART" id="SM01038"/>
    </source>
</evidence>
<dbReference type="SMART" id="SM01038">
    <property type="entry name" value="Bgal_small_N"/>
    <property type="match status" value="1"/>
</dbReference>
<name>A0A5C6KAD5_PARDI</name>
<dbReference type="InterPro" id="IPR006103">
    <property type="entry name" value="Glyco_hydro_2_cat"/>
</dbReference>
<dbReference type="InterPro" id="IPR050347">
    <property type="entry name" value="Bact_Beta-galactosidase"/>
</dbReference>
<dbReference type="GO" id="GO:0004565">
    <property type="term" value="F:beta-galactosidase activity"/>
    <property type="evidence" value="ECO:0007669"/>
    <property type="project" value="UniProtKB-EC"/>
</dbReference>
<evidence type="ECO:0000256" key="2">
    <source>
        <dbReference type="ARBA" id="ARBA00001913"/>
    </source>
</evidence>
<dbReference type="PROSITE" id="PS51257">
    <property type="entry name" value="PROKAR_LIPOPROTEIN"/>
    <property type="match status" value="1"/>
</dbReference>
<evidence type="ECO:0000256" key="3">
    <source>
        <dbReference type="ARBA" id="ARBA00007401"/>
    </source>
</evidence>
<evidence type="ECO:0000256" key="11">
    <source>
        <dbReference type="ARBA" id="ARBA00032230"/>
    </source>
</evidence>
<dbReference type="InterPro" id="IPR006101">
    <property type="entry name" value="Glyco_hydro_2"/>
</dbReference>
<proteinExistence type="inferred from homology"/>
<comment type="caution">
    <text evidence="16">The sequence shown here is derived from an EMBL/GenBank/DDBJ whole genome shotgun (WGS) entry which is preliminary data.</text>
</comment>
<dbReference type="Gene3D" id="2.60.40.10">
    <property type="entry name" value="Immunoglobulins"/>
    <property type="match status" value="2"/>
</dbReference>
<comment type="subunit">
    <text evidence="4">Monomer.</text>
</comment>
<dbReference type="SUPFAM" id="SSF49785">
    <property type="entry name" value="Galactose-binding domain-like"/>
    <property type="match status" value="1"/>
</dbReference>
<dbReference type="EMBL" id="VOHW01000015">
    <property type="protein sequence ID" value="TWV59294.1"/>
    <property type="molecule type" value="Genomic_DNA"/>
</dbReference>
<dbReference type="InterPro" id="IPR004199">
    <property type="entry name" value="B-gal_small/dom_5"/>
</dbReference>
<dbReference type="Proteomes" id="UP000315827">
    <property type="component" value="Unassembled WGS sequence"/>
</dbReference>
<comment type="similarity">
    <text evidence="3 12">Belongs to the glycosyl hydrolase 2 family.</text>
</comment>
<dbReference type="InterPro" id="IPR011013">
    <property type="entry name" value="Gal_mutarotase_sf_dom"/>
</dbReference>
<evidence type="ECO:0000313" key="16">
    <source>
        <dbReference type="EMBL" id="TWV59294.1"/>
    </source>
</evidence>
<evidence type="ECO:0000256" key="8">
    <source>
        <dbReference type="ARBA" id="ARBA00022837"/>
    </source>
</evidence>